<feature type="binding site" evidence="9">
    <location>
        <position position="183"/>
    </location>
    <ligand>
        <name>diphosphate</name>
        <dbReference type="ChEBI" id="CHEBI:33019"/>
    </ligand>
</feature>
<sequence>MAHNNNILLMTDSYKHSHPFQYPKDTSYLHFYLESRGANNATLGSQVKFFGLQYYIKKYLSKQITTDMLDEAENVLKAHGLPFHRQGFEKIIKNYNGFLPVRIRAVKEGSIVPVNNVLMTIESTDEELFWLPGFLETLLLKVWYPTTVATISFNIKKLIKKYLLETADSLDKLGFMLHDFGYRGVSSEESAGIGSAAHLTNFLGTDTLAGLQICKNYYYEDIAGFSIPASEHSTMTSWGEGSLSEYYAFENMIEQFGDNSVLYACVSDSWDFKQAIKSWVALKDKVKAKKANLVIRPDSGNAVKNIIYALEELEKGYGGTINSKGYKIINKVSLIQGDGVNIKLIEKVLSSMKEKGYSAENIAFGMGGALLQGNFESSVNRDSFKFAIKCSAIKRGDKVIGVLKNPSTDPAKKSKKGRLDLIKDSDGRYKTIQLDENYQIGQYHPNSQLHTYYENGHITTELSLAEIRAQES</sequence>
<dbReference type="HOGENOM" id="CLU_012550_2_0_6"/>
<dbReference type="PANTHER" id="PTHR43816:SF1">
    <property type="entry name" value="NICOTINAMIDE PHOSPHORIBOSYLTRANSFERASE"/>
    <property type="match status" value="1"/>
</dbReference>
<dbReference type="Pfam" id="PF18127">
    <property type="entry name" value="NAMPT_N"/>
    <property type="match status" value="1"/>
</dbReference>
<evidence type="ECO:0000256" key="5">
    <source>
        <dbReference type="ARBA" id="ARBA00035007"/>
    </source>
</evidence>
<feature type="domain" description="Nicotinate/nicotinamide phosphoribosyltransferase" evidence="10">
    <location>
        <begin position="175"/>
        <end position="456"/>
    </location>
</feature>
<proteinExistence type="inferred from homology"/>
<dbReference type="PIRSF" id="PIRSF005943">
    <property type="entry name" value="NMPRT"/>
    <property type="match status" value="1"/>
</dbReference>
<evidence type="ECO:0000259" key="10">
    <source>
        <dbReference type="Pfam" id="PF04095"/>
    </source>
</evidence>
<evidence type="ECO:0000256" key="2">
    <source>
        <dbReference type="ARBA" id="ARBA00022642"/>
    </source>
</evidence>
<feature type="binding site" evidence="9">
    <location>
        <position position="296"/>
    </location>
    <ligand>
        <name>diphosphate</name>
        <dbReference type="ChEBI" id="CHEBI:33019"/>
    </ligand>
</feature>
<dbReference type="Proteomes" id="UP000031104">
    <property type="component" value="Chromosome"/>
</dbReference>
<comment type="similarity">
    <text evidence="1">Belongs to the NAPRTase family.</text>
</comment>
<dbReference type="GO" id="GO:0047280">
    <property type="term" value="F:nicotinamide phosphoribosyltransferase activity"/>
    <property type="evidence" value="ECO:0007669"/>
    <property type="project" value="UniProtKB-EC"/>
</dbReference>
<keyword evidence="2" id="KW-0662">Pyridine nucleotide biosynthesis</keyword>
<evidence type="ECO:0000313" key="13">
    <source>
        <dbReference type="Proteomes" id="UP000031104"/>
    </source>
</evidence>
<dbReference type="KEGG" id="fgu:SD28_06845"/>
<dbReference type="RefSeq" id="WP_039125342.1">
    <property type="nucleotide sequence ID" value="NZ_CP010427.1"/>
</dbReference>
<dbReference type="GO" id="GO:0009435">
    <property type="term" value="P:NAD+ biosynthetic process"/>
    <property type="evidence" value="ECO:0007669"/>
    <property type="project" value="InterPro"/>
</dbReference>
<dbReference type="InterPro" id="IPR041529">
    <property type="entry name" value="DUF5598"/>
</dbReference>
<evidence type="ECO:0000313" key="12">
    <source>
        <dbReference type="EMBL" id="AJC49355.1"/>
    </source>
</evidence>
<evidence type="ECO:0000256" key="9">
    <source>
        <dbReference type="PIRSR" id="PIRSR005943-1"/>
    </source>
</evidence>
<dbReference type="PANTHER" id="PTHR43816">
    <property type="entry name" value="NICOTINAMIDE PHOSPHORIBOSYLTRANSFERASE"/>
    <property type="match status" value="1"/>
</dbReference>
<keyword evidence="13" id="KW-1185">Reference proteome</keyword>
<evidence type="ECO:0000256" key="7">
    <source>
        <dbReference type="ARBA" id="ARBA00035036"/>
    </source>
</evidence>
<evidence type="ECO:0000256" key="8">
    <source>
        <dbReference type="ARBA" id="ARBA00047835"/>
    </source>
</evidence>
<protein>
    <recommendedName>
        <fullName evidence="7">Nicotinamide phosphoribosyltransferase</fullName>
        <ecNumber evidence="6">2.4.2.12</ecNumber>
    </recommendedName>
</protein>
<evidence type="ECO:0000256" key="3">
    <source>
        <dbReference type="ARBA" id="ARBA00022676"/>
    </source>
</evidence>
<reference evidence="12 13" key="1">
    <citation type="submission" date="2014-12" db="EMBL/GenBank/DDBJ databases">
        <title>Complete genome sequence of Francisella guanzhouensis strain 08HL01032 isolated from air-conditioning system in China.</title>
        <authorList>
            <person name="Svensson D."/>
            <person name="Ohrman C."/>
            <person name="Backman S."/>
            <person name="Karlsson E."/>
            <person name="Nilsson E."/>
            <person name="Bystrom M."/>
            <person name="Larkeryd A."/>
            <person name="Stenberg P."/>
            <person name="Scholtz H.C."/>
            <person name="Forsman M."/>
            <person name="Sjodin A."/>
        </authorList>
    </citation>
    <scope>NUCLEOTIDE SEQUENCE [LARGE SCALE GENOMIC DNA]</scope>
    <source>
        <strain evidence="12 13">08HL01032</strain>
    </source>
</reference>
<organism evidence="12 13">
    <name type="scientific">Allofrancisella guangzhouensis</name>
    <dbReference type="NCBI Taxonomy" id="594679"/>
    <lineage>
        <taxon>Bacteria</taxon>
        <taxon>Pseudomonadati</taxon>
        <taxon>Pseudomonadota</taxon>
        <taxon>Gammaproteobacteria</taxon>
        <taxon>Thiotrichales</taxon>
        <taxon>Francisellaceae</taxon>
        <taxon>Allofrancisella</taxon>
    </lineage>
</organism>
<keyword evidence="3 12" id="KW-0328">Glycosyltransferase</keyword>
<dbReference type="InterPro" id="IPR013785">
    <property type="entry name" value="Aldolase_TIM"/>
</dbReference>
<dbReference type="SUPFAM" id="SSF51690">
    <property type="entry name" value="Nicotinate/Quinolinate PRTase C-terminal domain-like"/>
    <property type="match status" value="1"/>
</dbReference>
<gene>
    <name evidence="12" type="ORF">SD28_06845</name>
</gene>
<dbReference type="EC" id="2.4.2.12" evidence="6"/>
<dbReference type="AlphaFoldDB" id="A0A0A8E535"/>
<feature type="binding site" evidence="9">
    <location>
        <begin position="296"/>
        <end position="298"/>
    </location>
    <ligand>
        <name>beta-nicotinamide D-ribonucleotide</name>
        <dbReference type="ChEBI" id="CHEBI:14649"/>
    </ligand>
</feature>
<evidence type="ECO:0000256" key="4">
    <source>
        <dbReference type="ARBA" id="ARBA00022679"/>
    </source>
</evidence>
<dbReference type="STRING" id="594679.SD28_06845"/>
<feature type="binding site" evidence="9">
    <location>
        <begin position="337"/>
        <end position="338"/>
    </location>
    <ligand>
        <name>beta-nicotinamide D-ribonucleotide</name>
        <dbReference type="ChEBI" id="CHEBI:14649"/>
    </ligand>
</feature>
<feature type="binding site" evidence="9">
    <location>
        <position position="368"/>
    </location>
    <ligand>
        <name>beta-nicotinamide D-ribonucleotide</name>
        <dbReference type="ChEBI" id="CHEBI:14649"/>
    </ligand>
</feature>
<evidence type="ECO:0000256" key="6">
    <source>
        <dbReference type="ARBA" id="ARBA00035024"/>
    </source>
</evidence>
<dbReference type="InterPro" id="IPR036068">
    <property type="entry name" value="Nicotinate_pribotase-like_C"/>
</dbReference>
<dbReference type="Gene3D" id="3.20.20.70">
    <property type="entry name" value="Aldolase class I"/>
    <property type="match status" value="1"/>
</dbReference>
<feature type="binding site" evidence="9">
    <location>
        <position position="206"/>
    </location>
    <ligand>
        <name>beta-nicotinamide D-ribonucleotide</name>
        <dbReference type="ChEBI" id="CHEBI:14649"/>
    </ligand>
</feature>
<accession>A0A0A8E535</accession>
<comment type="catalytic activity">
    <reaction evidence="8">
        <text>beta-nicotinamide D-ribonucleotide + diphosphate = 5-phospho-alpha-D-ribose 1-diphosphate + nicotinamide + H(+)</text>
        <dbReference type="Rhea" id="RHEA:16149"/>
        <dbReference type="ChEBI" id="CHEBI:14649"/>
        <dbReference type="ChEBI" id="CHEBI:15378"/>
        <dbReference type="ChEBI" id="CHEBI:17154"/>
        <dbReference type="ChEBI" id="CHEBI:33019"/>
        <dbReference type="ChEBI" id="CHEBI:58017"/>
        <dbReference type="EC" id="2.4.2.12"/>
    </reaction>
    <physiologicalReaction direction="right-to-left" evidence="8">
        <dbReference type="Rhea" id="RHEA:16151"/>
    </physiologicalReaction>
</comment>
<dbReference type="InterPro" id="IPR016471">
    <property type="entry name" value="Nicotinamide_PRibTrfase"/>
</dbReference>
<dbReference type="EMBL" id="CP010427">
    <property type="protein sequence ID" value="AJC49355.1"/>
    <property type="molecule type" value="Genomic_DNA"/>
</dbReference>
<dbReference type="InterPro" id="IPR041525">
    <property type="entry name" value="N/Namide_PRibTrfase"/>
</dbReference>
<dbReference type="NCBIfam" id="NF006629">
    <property type="entry name" value="PRK09198.1"/>
    <property type="match status" value="1"/>
</dbReference>
<evidence type="ECO:0000259" key="11">
    <source>
        <dbReference type="Pfam" id="PF18127"/>
    </source>
</evidence>
<name>A0A0A8E535_9GAMM</name>
<feature type="binding site" evidence="9">
    <location>
        <position position="232"/>
    </location>
    <ligand>
        <name>diphosphate</name>
        <dbReference type="ChEBI" id="CHEBI:33019"/>
    </ligand>
</feature>
<dbReference type="Pfam" id="PF04095">
    <property type="entry name" value="NAPRTase"/>
    <property type="match status" value="1"/>
</dbReference>
<keyword evidence="4 12" id="KW-0808">Transferase</keyword>
<dbReference type="CDD" id="cd01569">
    <property type="entry name" value="PBEF_like"/>
    <property type="match status" value="1"/>
</dbReference>
<feature type="domain" description="Nicotinamide phosphoribosyltransferase N-terminal" evidence="11">
    <location>
        <begin position="6"/>
        <end position="103"/>
    </location>
</feature>
<comment type="pathway">
    <text evidence="5">Cofactor biosynthesis; NAD(+) biosynthesis; nicotinamide D-ribonucleotide from 5-phospho-alpha-D-ribose 1-diphosphate and nicotinamide: step 1/1.</text>
</comment>
<feature type="binding site" evidence="9">
    <location>
        <position position="381"/>
    </location>
    <ligand>
        <name>beta-nicotinamide D-ribonucleotide</name>
        <dbReference type="ChEBI" id="CHEBI:14649"/>
    </ligand>
</feature>
<dbReference type="OrthoDB" id="394882at2"/>
<evidence type="ECO:0000256" key="1">
    <source>
        <dbReference type="ARBA" id="ARBA00010897"/>
    </source>
</evidence>